<dbReference type="Proteomes" id="UP001059950">
    <property type="component" value="Chromosome"/>
</dbReference>
<reference evidence="3" key="1">
    <citation type="submission" date="2021-04" db="EMBL/GenBank/DDBJ databases">
        <title>Oceanospirillales bacteria with DddD are important DMSP degraders in coastal seawater.</title>
        <authorList>
            <person name="Liu J."/>
        </authorList>
    </citation>
    <scope>NUCLEOTIDE SEQUENCE</scope>
    <source>
        <strain evidence="3">GY6</strain>
    </source>
</reference>
<sequence length="261" mass="28290">MSIDLDLIAKNLREAALHNEMIPPIREVIGEDNAEAAYQIQKINTEHACLAGRRIVGRKIGLTNIKVQQQLRVDQPDFGTLFADMCYGDNETIPATAVLQPKVEAELALMLVKDLPQQDTTFADLIDVIGWLMPAIEVVGSRICNWDIRFVDTVADNASSGAFVLGDATRWQGSIDLAKIQMTMTRNGTEVSAGSGIECLGHPFNAAVWLARTMSKLGQPLKAGDIVLTGALGPMVAVEPDDQFEVKISGIGRVSTQFSQA</sequence>
<name>A0ABY5GQL0_9GAMM</name>
<dbReference type="Gene3D" id="3.90.850.10">
    <property type="entry name" value="Fumarylacetoacetase-like, C-terminal domain"/>
    <property type="match status" value="1"/>
</dbReference>
<evidence type="ECO:0000256" key="1">
    <source>
        <dbReference type="ARBA" id="ARBA00023239"/>
    </source>
</evidence>
<dbReference type="GO" id="GO:0008684">
    <property type="term" value="F:2-oxopent-4-enoate hydratase activity"/>
    <property type="evidence" value="ECO:0007669"/>
    <property type="project" value="UniProtKB-EC"/>
</dbReference>
<accession>A0ABY5GQL0</accession>
<dbReference type="InterPro" id="IPR050772">
    <property type="entry name" value="Hydratase-Decarb/MhpD_sf"/>
</dbReference>
<dbReference type="PANTHER" id="PTHR30143">
    <property type="entry name" value="ACID HYDRATASE"/>
    <property type="match status" value="1"/>
</dbReference>
<dbReference type="InterPro" id="IPR036663">
    <property type="entry name" value="Fumarylacetoacetase_C_sf"/>
</dbReference>
<organism evidence="3 4">
    <name type="scientific">Amphritea atlantica</name>
    <dbReference type="NCBI Taxonomy" id="355243"/>
    <lineage>
        <taxon>Bacteria</taxon>
        <taxon>Pseudomonadati</taxon>
        <taxon>Pseudomonadota</taxon>
        <taxon>Gammaproteobacteria</taxon>
        <taxon>Oceanospirillales</taxon>
        <taxon>Oceanospirillaceae</taxon>
        <taxon>Amphritea</taxon>
    </lineage>
</organism>
<protein>
    <submittedName>
        <fullName evidence="3">2-keto-4-pentenoate hydratase</fullName>
        <ecNumber evidence="3">4.2.1.80</ecNumber>
    </submittedName>
</protein>
<dbReference type="Pfam" id="PF01557">
    <property type="entry name" value="FAA_hydrolase"/>
    <property type="match status" value="1"/>
</dbReference>
<dbReference type="InterPro" id="IPR011234">
    <property type="entry name" value="Fumarylacetoacetase-like_C"/>
</dbReference>
<dbReference type="EMBL" id="CP073344">
    <property type="protein sequence ID" value="UTW02262.1"/>
    <property type="molecule type" value="Genomic_DNA"/>
</dbReference>
<evidence type="ECO:0000313" key="4">
    <source>
        <dbReference type="Proteomes" id="UP001059950"/>
    </source>
</evidence>
<dbReference type="PANTHER" id="PTHR30143:SF0">
    <property type="entry name" value="2-KETO-4-PENTENOATE HYDRATASE"/>
    <property type="match status" value="1"/>
</dbReference>
<evidence type="ECO:0000259" key="2">
    <source>
        <dbReference type="Pfam" id="PF01557"/>
    </source>
</evidence>
<gene>
    <name evidence="3" type="primary">mhpD</name>
    <name evidence="3" type="ORF">KDX31_12940</name>
</gene>
<evidence type="ECO:0000313" key="3">
    <source>
        <dbReference type="EMBL" id="UTW02262.1"/>
    </source>
</evidence>
<dbReference type="SUPFAM" id="SSF56529">
    <property type="entry name" value="FAH"/>
    <property type="match status" value="1"/>
</dbReference>
<keyword evidence="4" id="KW-1185">Reference proteome</keyword>
<keyword evidence="1 3" id="KW-0456">Lyase</keyword>
<proteinExistence type="predicted"/>
<feature type="domain" description="Fumarylacetoacetase-like C-terminal" evidence="2">
    <location>
        <begin position="68"/>
        <end position="257"/>
    </location>
</feature>
<dbReference type="EC" id="4.2.1.80" evidence="3"/>
<dbReference type="NCBIfam" id="NF008461">
    <property type="entry name" value="PRK11342.1"/>
    <property type="match status" value="1"/>
</dbReference>